<gene>
    <name evidence="5" type="ORF">PMYSY11_3050</name>
</gene>
<dbReference type="Gene3D" id="2.60.40.2020">
    <property type="match status" value="1"/>
</dbReference>
<keyword evidence="1" id="KW-0646">Protease inhibitor</keyword>
<sequence>MSAPNRLLMPVVLAMLAGCASQPSSINLQKSSQCPIELNSNQQLILTLPSNPTTGFRWVVQDAAPSVLKSLGPEVYSNPEEAGLVGSAGQSTWRFSVLQSGTGRLLLTYQRPWEADVAPEKTFDCEIQTR</sequence>
<dbReference type="PROSITE" id="PS51257">
    <property type="entry name" value="PROKAR_LIPOPROTEIN"/>
    <property type="match status" value="1"/>
</dbReference>
<dbReference type="PANTHER" id="PTHR36530">
    <property type="entry name" value="INHIBITOR OF CYSTEINE PEPTIDASE"/>
    <property type="match status" value="1"/>
</dbReference>
<reference evidence="5" key="1">
    <citation type="submission" date="2019-02" db="EMBL/GenBank/DDBJ databases">
        <authorList>
            <consortium name="Genoscope - CEA"/>
            <person name="William W."/>
        </authorList>
    </citation>
    <scope>NUCLEOTIDE SEQUENCE [LARGE SCALE GENOMIC DNA]</scope>
    <source>
        <strain evidence="5">YSy11</strain>
    </source>
</reference>
<evidence type="ECO:0000256" key="2">
    <source>
        <dbReference type="ARBA" id="ARBA00022704"/>
    </source>
</evidence>
<evidence type="ECO:0000259" key="4">
    <source>
        <dbReference type="Pfam" id="PF09394"/>
    </source>
</evidence>
<name>A0A653E5U4_9PSED</name>
<dbReference type="RefSeq" id="WP_150548710.1">
    <property type="nucleotide sequence ID" value="NZ_LR215729.2"/>
</dbReference>
<keyword evidence="2" id="KW-0789">Thiol protease inhibitor</keyword>
<proteinExistence type="predicted"/>
<feature type="chain" id="PRO_5024851354" evidence="3">
    <location>
        <begin position="21"/>
        <end position="130"/>
    </location>
</feature>
<dbReference type="InterPro" id="IPR036331">
    <property type="entry name" value="Chagasin-like_sf"/>
</dbReference>
<protein>
    <submittedName>
        <fullName evidence="5">Peptidase inhibitor I42</fullName>
    </submittedName>
</protein>
<dbReference type="Pfam" id="PF09394">
    <property type="entry name" value="Inhibitor_I42"/>
    <property type="match status" value="1"/>
</dbReference>
<dbReference type="GO" id="GO:0004869">
    <property type="term" value="F:cysteine-type endopeptidase inhibitor activity"/>
    <property type="evidence" value="ECO:0007669"/>
    <property type="project" value="UniProtKB-KW"/>
</dbReference>
<evidence type="ECO:0000256" key="3">
    <source>
        <dbReference type="SAM" id="SignalP"/>
    </source>
</evidence>
<dbReference type="InterPro" id="IPR052781">
    <property type="entry name" value="Cys_protease_inhibitor_I42"/>
</dbReference>
<dbReference type="InterPro" id="IPR018990">
    <property type="entry name" value="Prot_inh_I42_chagasin"/>
</dbReference>
<dbReference type="SUPFAM" id="SSF141066">
    <property type="entry name" value="ICP-like"/>
    <property type="match status" value="1"/>
</dbReference>
<dbReference type="AlphaFoldDB" id="A0A653E5U4"/>
<evidence type="ECO:0000313" key="5">
    <source>
        <dbReference type="EMBL" id="VEV98094.1"/>
    </source>
</evidence>
<feature type="signal peptide" evidence="3">
    <location>
        <begin position="1"/>
        <end position="20"/>
    </location>
</feature>
<dbReference type="EMBL" id="LR215729">
    <property type="protein sequence ID" value="VEV98094.1"/>
    <property type="molecule type" value="Genomic_DNA"/>
</dbReference>
<feature type="domain" description="Proteinase inhibitor I42 chagasin" evidence="4">
    <location>
        <begin position="38"/>
        <end position="127"/>
    </location>
</feature>
<dbReference type="PANTHER" id="PTHR36530:SF1">
    <property type="entry name" value="AMOEBIASIN-1"/>
    <property type="match status" value="1"/>
</dbReference>
<evidence type="ECO:0000256" key="1">
    <source>
        <dbReference type="ARBA" id="ARBA00022690"/>
    </source>
</evidence>
<accession>A0A653E5U4</accession>
<keyword evidence="3" id="KW-0732">Signal</keyword>
<organism evidence="5">
    <name type="scientific">Pseudomonas marincola</name>
    <dbReference type="NCBI Taxonomy" id="437900"/>
    <lineage>
        <taxon>Bacteria</taxon>
        <taxon>Pseudomonadati</taxon>
        <taxon>Pseudomonadota</taxon>
        <taxon>Gammaproteobacteria</taxon>
        <taxon>Pseudomonadales</taxon>
        <taxon>Pseudomonadaceae</taxon>
        <taxon>Pseudomonas</taxon>
    </lineage>
</organism>